<keyword evidence="1" id="KW-0472">Membrane</keyword>
<dbReference type="Gramene" id="AET7Gv21183300.1">
    <property type="protein sequence ID" value="AET7Gv21183300.1"/>
    <property type="gene ID" value="AET7Gv21183300"/>
</dbReference>
<organism evidence="2 3">
    <name type="scientific">Aegilops tauschii subsp. strangulata</name>
    <name type="common">Goatgrass</name>
    <dbReference type="NCBI Taxonomy" id="200361"/>
    <lineage>
        <taxon>Eukaryota</taxon>
        <taxon>Viridiplantae</taxon>
        <taxon>Streptophyta</taxon>
        <taxon>Embryophyta</taxon>
        <taxon>Tracheophyta</taxon>
        <taxon>Spermatophyta</taxon>
        <taxon>Magnoliopsida</taxon>
        <taxon>Liliopsida</taxon>
        <taxon>Poales</taxon>
        <taxon>Poaceae</taxon>
        <taxon>BOP clade</taxon>
        <taxon>Pooideae</taxon>
        <taxon>Triticodae</taxon>
        <taxon>Triticeae</taxon>
        <taxon>Triticinae</taxon>
        <taxon>Aegilops</taxon>
    </lineage>
</organism>
<name>A0A453T0V1_AEGTS</name>
<dbReference type="Proteomes" id="UP000015105">
    <property type="component" value="Chromosome 7D"/>
</dbReference>
<reference evidence="3" key="1">
    <citation type="journal article" date="2014" name="Science">
        <title>Ancient hybridizations among the ancestral genomes of bread wheat.</title>
        <authorList>
            <consortium name="International Wheat Genome Sequencing Consortium,"/>
            <person name="Marcussen T."/>
            <person name="Sandve S.R."/>
            <person name="Heier L."/>
            <person name="Spannagl M."/>
            <person name="Pfeifer M."/>
            <person name="Jakobsen K.S."/>
            <person name="Wulff B.B."/>
            <person name="Steuernagel B."/>
            <person name="Mayer K.F."/>
            <person name="Olsen O.A."/>
        </authorList>
    </citation>
    <scope>NUCLEOTIDE SEQUENCE [LARGE SCALE GENOMIC DNA]</scope>
    <source>
        <strain evidence="3">cv. AL8/78</strain>
    </source>
</reference>
<reference evidence="2" key="4">
    <citation type="submission" date="2019-03" db="UniProtKB">
        <authorList>
            <consortium name="EnsemblPlants"/>
        </authorList>
    </citation>
    <scope>IDENTIFICATION</scope>
</reference>
<protein>
    <submittedName>
        <fullName evidence="2">Uncharacterized protein</fullName>
    </submittedName>
</protein>
<dbReference type="EnsemblPlants" id="AET7Gv21183300.1">
    <property type="protein sequence ID" value="AET7Gv21183300.1"/>
    <property type="gene ID" value="AET7Gv21183300"/>
</dbReference>
<feature type="transmembrane region" description="Helical" evidence="1">
    <location>
        <begin position="75"/>
        <end position="93"/>
    </location>
</feature>
<keyword evidence="1" id="KW-1133">Transmembrane helix</keyword>
<dbReference type="STRING" id="200361.A0A453T0V1"/>
<reference evidence="2" key="3">
    <citation type="journal article" date="2017" name="Nature">
        <title>Genome sequence of the progenitor of the wheat D genome Aegilops tauschii.</title>
        <authorList>
            <person name="Luo M.C."/>
            <person name="Gu Y.Q."/>
            <person name="Puiu D."/>
            <person name="Wang H."/>
            <person name="Twardziok S.O."/>
            <person name="Deal K.R."/>
            <person name="Huo N."/>
            <person name="Zhu T."/>
            <person name="Wang L."/>
            <person name="Wang Y."/>
            <person name="McGuire P.E."/>
            <person name="Liu S."/>
            <person name="Long H."/>
            <person name="Ramasamy R.K."/>
            <person name="Rodriguez J.C."/>
            <person name="Van S.L."/>
            <person name="Yuan L."/>
            <person name="Wang Z."/>
            <person name="Xia Z."/>
            <person name="Xiao L."/>
            <person name="Anderson O.D."/>
            <person name="Ouyang S."/>
            <person name="Liang Y."/>
            <person name="Zimin A.V."/>
            <person name="Pertea G."/>
            <person name="Qi P."/>
            <person name="Bennetzen J.L."/>
            <person name="Dai X."/>
            <person name="Dawson M.W."/>
            <person name="Muller H.G."/>
            <person name="Kugler K."/>
            <person name="Rivarola-Duarte L."/>
            <person name="Spannagl M."/>
            <person name="Mayer K.F.X."/>
            <person name="Lu F.H."/>
            <person name="Bevan M.W."/>
            <person name="Leroy P."/>
            <person name="Li P."/>
            <person name="You F.M."/>
            <person name="Sun Q."/>
            <person name="Liu Z."/>
            <person name="Lyons E."/>
            <person name="Wicker T."/>
            <person name="Salzberg S.L."/>
            <person name="Devos K.M."/>
            <person name="Dvorak J."/>
        </authorList>
    </citation>
    <scope>NUCLEOTIDE SEQUENCE [LARGE SCALE GENOMIC DNA]</scope>
    <source>
        <strain evidence="2">cv. AL8/78</strain>
    </source>
</reference>
<reference evidence="3" key="2">
    <citation type="journal article" date="2017" name="Nat. Plants">
        <title>The Aegilops tauschii genome reveals multiple impacts of transposons.</title>
        <authorList>
            <person name="Zhao G."/>
            <person name="Zou C."/>
            <person name="Li K."/>
            <person name="Wang K."/>
            <person name="Li T."/>
            <person name="Gao L."/>
            <person name="Zhang X."/>
            <person name="Wang H."/>
            <person name="Yang Z."/>
            <person name="Liu X."/>
            <person name="Jiang W."/>
            <person name="Mao L."/>
            <person name="Kong X."/>
            <person name="Jiao Y."/>
            <person name="Jia J."/>
        </authorList>
    </citation>
    <scope>NUCLEOTIDE SEQUENCE [LARGE SCALE GENOMIC DNA]</scope>
    <source>
        <strain evidence="3">cv. AL8/78</strain>
    </source>
</reference>
<evidence type="ECO:0000313" key="3">
    <source>
        <dbReference type="Proteomes" id="UP000015105"/>
    </source>
</evidence>
<keyword evidence="3" id="KW-1185">Reference proteome</keyword>
<keyword evidence="1" id="KW-0812">Transmembrane</keyword>
<proteinExistence type="predicted"/>
<reference evidence="2" key="5">
    <citation type="journal article" date="2021" name="G3 (Bethesda)">
        <title>Aegilops tauschii genome assembly Aet v5.0 features greater sequence contiguity and improved annotation.</title>
        <authorList>
            <person name="Wang L."/>
            <person name="Zhu T."/>
            <person name="Rodriguez J.C."/>
            <person name="Deal K.R."/>
            <person name="Dubcovsky J."/>
            <person name="McGuire P.E."/>
            <person name="Lux T."/>
            <person name="Spannagl M."/>
            <person name="Mayer K.F.X."/>
            <person name="Baldrich P."/>
            <person name="Meyers B.C."/>
            <person name="Huo N."/>
            <person name="Gu Y.Q."/>
            <person name="Zhou H."/>
            <person name="Devos K.M."/>
            <person name="Bennetzen J.L."/>
            <person name="Unver T."/>
            <person name="Budak H."/>
            <person name="Gulick P.J."/>
            <person name="Galiba G."/>
            <person name="Kalapos B."/>
            <person name="Nelson D.R."/>
            <person name="Li P."/>
            <person name="You F.M."/>
            <person name="Luo M.C."/>
            <person name="Dvorak J."/>
        </authorList>
    </citation>
    <scope>NUCLEOTIDE SEQUENCE [LARGE SCALE GENOMIC DNA]</scope>
    <source>
        <strain evidence="2">cv. AL8/78</strain>
    </source>
</reference>
<dbReference type="AlphaFoldDB" id="A0A453T0V1"/>
<evidence type="ECO:0000313" key="2">
    <source>
        <dbReference type="EnsemblPlants" id="AET7Gv21183300.1"/>
    </source>
</evidence>
<evidence type="ECO:0000256" key="1">
    <source>
        <dbReference type="SAM" id="Phobius"/>
    </source>
</evidence>
<accession>A0A453T0V1</accession>
<sequence>KGPLGPIGGRGFPRQVASFLRMAPPLPLAASTNSKLNLKAIFRPGRFWDASNNHRMVSALPCLDPISIGTFRIDPFYYVLFLLLYWELLYVLLDVKPIVDLFMSFVEYFSWLDREFDKPMIFFRLS</sequence>